<dbReference type="GO" id="GO:0007156">
    <property type="term" value="P:homophilic cell adhesion via plasma membrane adhesion molecules"/>
    <property type="evidence" value="ECO:0007669"/>
    <property type="project" value="InterPro"/>
</dbReference>
<name>A0A1B6GW59_9HEMI</name>
<evidence type="ECO:0000256" key="3">
    <source>
        <dbReference type="ARBA" id="ARBA00022737"/>
    </source>
</evidence>
<keyword evidence="2" id="KW-0812">Transmembrane</keyword>
<dbReference type="SUPFAM" id="SSF49313">
    <property type="entry name" value="Cadherin-like"/>
    <property type="match status" value="3"/>
</dbReference>
<evidence type="ECO:0000259" key="9">
    <source>
        <dbReference type="PROSITE" id="PS50268"/>
    </source>
</evidence>
<keyword evidence="4 8" id="KW-0106">Calcium</keyword>
<dbReference type="PANTHER" id="PTHR24028">
    <property type="entry name" value="CADHERIN-87A"/>
    <property type="match status" value="1"/>
</dbReference>
<dbReference type="CDD" id="cd11304">
    <property type="entry name" value="Cadherin_repeat"/>
    <property type="match status" value="3"/>
</dbReference>
<evidence type="ECO:0000256" key="4">
    <source>
        <dbReference type="ARBA" id="ARBA00022837"/>
    </source>
</evidence>
<dbReference type="SMART" id="SM00112">
    <property type="entry name" value="CA"/>
    <property type="match status" value="3"/>
</dbReference>
<dbReference type="AlphaFoldDB" id="A0A1B6GW59"/>
<dbReference type="GO" id="GO:0005886">
    <property type="term" value="C:plasma membrane"/>
    <property type="evidence" value="ECO:0007669"/>
    <property type="project" value="InterPro"/>
</dbReference>
<dbReference type="Gene3D" id="2.60.40.60">
    <property type="entry name" value="Cadherins"/>
    <property type="match status" value="4"/>
</dbReference>
<feature type="domain" description="Cadherin" evidence="9">
    <location>
        <begin position="2"/>
        <end position="83"/>
    </location>
</feature>
<evidence type="ECO:0000256" key="2">
    <source>
        <dbReference type="ARBA" id="ARBA00022692"/>
    </source>
</evidence>
<evidence type="ECO:0000256" key="6">
    <source>
        <dbReference type="ARBA" id="ARBA00023136"/>
    </source>
</evidence>
<gene>
    <name evidence="10" type="ORF">g.7154</name>
</gene>
<dbReference type="InterPro" id="IPR020894">
    <property type="entry name" value="Cadherin_CS"/>
</dbReference>
<evidence type="ECO:0000256" key="5">
    <source>
        <dbReference type="ARBA" id="ARBA00022989"/>
    </source>
</evidence>
<evidence type="ECO:0000256" key="8">
    <source>
        <dbReference type="PROSITE-ProRule" id="PRU00043"/>
    </source>
</evidence>
<dbReference type="PROSITE" id="PS00232">
    <property type="entry name" value="CADHERIN_1"/>
    <property type="match status" value="1"/>
</dbReference>
<reference evidence="10" key="1">
    <citation type="submission" date="2015-11" db="EMBL/GenBank/DDBJ databases">
        <title>De novo transcriptome assembly of four potential Pierce s Disease insect vectors from Arizona vineyards.</title>
        <authorList>
            <person name="Tassone E.E."/>
        </authorList>
    </citation>
    <scope>NUCLEOTIDE SEQUENCE</scope>
</reference>
<dbReference type="PRINTS" id="PR00205">
    <property type="entry name" value="CADHERIN"/>
</dbReference>
<dbReference type="InterPro" id="IPR015919">
    <property type="entry name" value="Cadherin-like_sf"/>
</dbReference>
<keyword evidence="3" id="KW-0677">Repeat</keyword>
<evidence type="ECO:0000256" key="7">
    <source>
        <dbReference type="ARBA" id="ARBA00023180"/>
    </source>
</evidence>
<dbReference type="InterPro" id="IPR050174">
    <property type="entry name" value="Protocadherin/Cadherin-CA"/>
</dbReference>
<comment type="subcellular location">
    <subcellularLocation>
        <location evidence="1">Membrane</location>
        <topology evidence="1">Single-pass membrane protein</topology>
    </subcellularLocation>
</comment>
<evidence type="ECO:0000313" key="10">
    <source>
        <dbReference type="EMBL" id="JAS66684.1"/>
    </source>
</evidence>
<organism evidence="10">
    <name type="scientific">Cuerna arida</name>
    <dbReference type="NCBI Taxonomy" id="1464854"/>
    <lineage>
        <taxon>Eukaryota</taxon>
        <taxon>Metazoa</taxon>
        <taxon>Ecdysozoa</taxon>
        <taxon>Arthropoda</taxon>
        <taxon>Hexapoda</taxon>
        <taxon>Insecta</taxon>
        <taxon>Pterygota</taxon>
        <taxon>Neoptera</taxon>
        <taxon>Paraneoptera</taxon>
        <taxon>Hemiptera</taxon>
        <taxon>Auchenorrhyncha</taxon>
        <taxon>Membracoidea</taxon>
        <taxon>Cicadellidae</taxon>
        <taxon>Cicadellinae</taxon>
        <taxon>Proconiini</taxon>
        <taxon>Cuerna</taxon>
    </lineage>
</organism>
<evidence type="ECO:0000256" key="1">
    <source>
        <dbReference type="ARBA" id="ARBA00004167"/>
    </source>
</evidence>
<dbReference type="PROSITE" id="PS50268">
    <property type="entry name" value="CADHERIN_2"/>
    <property type="match status" value="3"/>
</dbReference>
<proteinExistence type="predicted"/>
<sequence length="310" mass="33831">AAEDTDSEGAIEGEVTYSLPSDKHRSMVSIDPLTGLLRSRKALDRERRALYDILVMASDTSGHVGFTSVRLTVTDVNDNVPKFMLPEYLACVPSNLTVNSAFLKVRATDADKGPAAQVTYTLQSPPDSEIHQLFGVHPISGTLYLQQPVLSLEGQVYQFFVRATDRGSPSLHSDVPVRVYIMDFNDELPAFQRTDETFFIPEDAPLGYNITQLVLSTPLQVDYRLLATGSQFSVSQEGRLYLSAALDREAVAVHTLGAVAQSRAAPRLATLDAITVVVLDSNDNRPVFHSGLYRTAVAENVAVGTSIMQV</sequence>
<keyword evidence="5" id="KW-1133">Transmembrane helix</keyword>
<feature type="domain" description="Cadherin" evidence="9">
    <location>
        <begin position="84"/>
        <end position="191"/>
    </location>
</feature>
<protein>
    <recommendedName>
        <fullName evidence="9">Cadherin domain-containing protein</fullName>
    </recommendedName>
</protein>
<keyword evidence="6" id="KW-0472">Membrane</keyword>
<dbReference type="PANTHER" id="PTHR24028:SF321">
    <property type="entry name" value="CADHERIN RELATED 23"/>
    <property type="match status" value="1"/>
</dbReference>
<feature type="non-terminal residue" evidence="10">
    <location>
        <position position="1"/>
    </location>
</feature>
<dbReference type="FunFam" id="2.60.40.60:FF:000021">
    <property type="entry name" value="FAT atypical cadherin 1"/>
    <property type="match status" value="1"/>
</dbReference>
<feature type="domain" description="Cadherin" evidence="9">
    <location>
        <begin position="192"/>
        <end position="288"/>
    </location>
</feature>
<keyword evidence="7" id="KW-0325">Glycoprotein</keyword>
<dbReference type="Pfam" id="PF00028">
    <property type="entry name" value="Cadherin"/>
    <property type="match status" value="2"/>
</dbReference>
<dbReference type="EMBL" id="GECZ01003085">
    <property type="protein sequence ID" value="JAS66684.1"/>
    <property type="molecule type" value="Transcribed_RNA"/>
</dbReference>
<dbReference type="GO" id="GO:0005509">
    <property type="term" value="F:calcium ion binding"/>
    <property type="evidence" value="ECO:0007669"/>
    <property type="project" value="UniProtKB-UniRule"/>
</dbReference>
<dbReference type="InterPro" id="IPR002126">
    <property type="entry name" value="Cadherin-like_dom"/>
</dbReference>
<feature type="non-terminal residue" evidence="10">
    <location>
        <position position="310"/>
    </location>
</feature>
<accession>A0A1B6GW59</accession>